<gene>
    <name evidence="2" type="ORF">AMS66_22040</name>
</gene>
<dbReference type="SUPFAM" id="SSF53850">
    <property type="entry name" value="Periplasmic binding protein-like II"/>
    <property type="match status" value="1"/>
</dbReference>
<name>A0A0N0C3P7_9BACL</name>
<protein>
    <submittedName>
        <fullName evidence="2">Sugar ABC transporter substrate-binding protein</fullName>
    </submittedName>
</protein>
<sequence length="426" mass="46483">MKVWKSVASAVLVSVLLAGCGSNAGTDGSTEGAASGSTVSLKVFIAQPRLKEHYDKYIEQFKAKEKAEKNIEVNVQLEMPPADNAPQILKTRLASNDAPDVFALHAVNEIPPFSKAGYLEDLSGQPFVDKLLDSVKPSVTDASGKVVAVPLETLSWGYLYNKDIFKEQGLEVPTTLTEMKAVVEKLKAANITPFELSYKEAWIPQLFLPLTVGALTQSEHKDFLDKMNQDQGSFSDMKALFDIFDLVNANGTEKALEVGGDDGSAAFATGKAAMWIQGPWFAETILKSNPDINFGVAPLPINDNPDDTKINLSTSTSLAVSSSSKNKEVALDFVNYVLDDKDSSAFYEALKFNPVAKIHDFKSFPWVDDALKYVNEGKAYQDPSIPQAVKDESGKALQGYYSGQLDQQQVIAALDKAWKSYNKVNK</sequence>
<evidence type="ECO:0000256" key="1">
    <source>
        <dbReference type="SAM" id="SignalP"/>
    </source>
</evidence>
<dbReference type="RefSeq" id="WP_053782813.1">
    <property type="nucleotide sequence ID" value="NZ_LITU01000070.1"/>
</dbReference>
<accession>A0A0N0C3P7</accession>
<keyword evidence="1" id="KW-0732">Signal</keyword>
<reference evidence="2 3" key="1">
    <citation type="submission" date="2015-08" db="EMBL/GenBank/DDBJ databases">
        <title>Draft genome sequence of cellulolytic and xylanolytic Paenibacillus sp. A59, isolated from a decaying forest soil from Patagonia, Argentina.</title>
        <authorList>
            <person name="Ghio S."/>
            <person name="Caceres A.M."/>
            <person name="Talia P."/>
            <person name="Grasso D."/>
            <person name="Campos E."/>
        </authorList>
    </citation>
    <scope>NUCLEOTIDE SEQUENCE [LARGE SCALE GENOMIC DNA]</scope>
    <source>
        <strain evidence="2 3">A59</strain>
    </source>
</reference>
<dbReference type="Proteomes" id="UP000037688">
    <property type="component" value="Unassembled WGS sequence"/>
</dbReference>
<dbReference type="AlphaFoldDB" id="A0A0N0C3P7"/>
<dbReference type="Pfam" id="PF01547">
    <property type="entry name" value="SBP_bac_1"/>
    <property type="match status" value="1"/>
</dbReference>
<evidence type="ECO:0000313" key="2">
    <source>
        <dbReference type="EMBL" id="KOY14624.1"/>
    </source>
</evidence>
<keyword evidence="3" id="KW-1185">Reference proteome</keyword>
<comment type="caution">
    <text evidence="2">The sequence shown here is derived from an EMBL/GenBank/DDBJ whole genome shotgun (WGS) entry which is preliminary data.</text>
</comment>
<dbReference type="PROSITE" id="PS51257">
    <property type="entry name" value="PROKAR_LIPOPROTEIN"/>
    <property type="match status" value="1"/>
</dbReference>
<dbReference type="PANTHER" id="PTHR43649">
    <property type="entry name" value="ARABINOSE-BINDING PROTEIN-RELATED"/>
    <property type="match status" value="1"/>
</dbReference>
<organism evidence="2 3">
    <name type="scientific">Paenibacillus xylanivorans</name>
    <dbReference type="NCBI Taxonomy" id="1705561"/>
    <lineage>
        <taxon>Bacteria</taxon>
        <taxon>Bacillati</taxon>
        <taxon>Bacillota</taxon>
        <taxon>Bacilli</taxon>
        <taxon>Bacillales</taxon>
        <taxon>Paenibacillaceae</taxon>
        <taxon>Paenibacillus</taxon>
    </lineage>
</organism>
<proteinExistence type="predicted"/>
<dbReference type="Gene3D" id="3.40.190.10">
    <property type="entry name" value="Periplasmic binding protein-like II"/>
    <property type="match status" value="2"/>
</dbReference>
<dbReference type="InterPro" id="IPR050490">
    <property type="entry name" value="Bact_solute-bd_prot1"/>
</dbReference>
<evidence type="ECO:0000313" key="3">
    <source>
        <dbReference type="Proteomes" id="UP000037688"/>
    </source>
</evidence>
<feature type="chain" id="PRO_5005845384" evidence="1">
    <location>
        <begin position="25"/>
        <end position="426"/>
    </location>
</feature>
<dbReference type="EMBL" id="LITU01000070">
    <property type="protein sequence ID" value="KOY14624.1"/>
    <property type="molecule type" value="Genomic_DNA"/>
</dbReference>
<dbReference type="OrthoDB" id="9798191at2"/>
<dbReference type="PATRIC" id="fig|1705561.3.peg.4604"/>
<feature type="signal peptide" evidence="1">
    <location>
        <begin position="1"/>
        <end position="24"/>
    </location>
</feature>
<dbReference type="InterPro" id="IPR006059">
    <property type="entry name" value="SBP"/>
</dbReference>